<proteinExistence type="predicted"/>
<evidence type="ECO:0000256" key="1">
    <source>
        <dbReference type="SAM" id="Coils"/>
    </source>
</evidence>
<name>A0A521ADG6_9BACL</name>
<evidence type="ECO:0000313" key="2">
    <source>
        <dbReference type="EMBL" id="SMO32864.1"/>
    </source>
</evidence>
<protein>
    <recommendedName>
        <fullName evidence="4">DUF2642 domain-containing protein</fullName>
    </recommendedName>
</protein>
<dbReference type="EMBL" id="FXTI01000001">
    <property type="protein sequence ID" value="SMO32864.1"/>
    <property type="molecule type" value="Genomic_DNA"/>
</dbReference>
<organism evidence="2 3">
    <name type="scientific">Melghirimyces algeriensis</name>
    <dbReference type="NCBI Taxonomy" id="910412"/>
    <lineage>
        <taxon>Bacteria</taxon>
        <taxon>Bacillati</taxon>
        <taxon>Bacillota</taxon>
        <taxon>Bacilli</taxon>
        <taxon>Bacillales</taxon>
        <taxon>Thermoactinomycetaceae</taxon>
        <taxon>Melghirimyces</taxon>
    </lineage>
</organism>
<keyword evidence="1" id="KW-0175">Coiled coil</keyword>
<feature type="coiled-coil region" evidence="1">
    <location>
        <begin position="20"/>
        <end position="47"/>
    </location>
</feature>
<dbReference type="OrthoDB" id="2377217at2"/>
<sequence length="107" mass="12239">MKGRLNNVRAKFFFWCKKLLLDLLCRVRELERQMAEVQERLELTRAGDFARLQELFQSLLNNVVTIFTPFGDVTGEVTNVGEDFVELESGGDIILVPYANITFVNPA</sequence>
<accession>A0A521ADG6</accession>
<reference evidence="2 3" key="1">
    <citation type="submission" date="2017-05" db="EMBL/GenBank/DDBJ databases">
        <authorList>
            <person name="Varghese N."/>
            <person name="Submissions S."/>
        </authorList>
    </citation>
    <scope>NUCLEOTIDE SEQUENCE [LARGE SCALE GENOMIC DNA]</scope>
    <source>
        <strain evidence="2 3">DSM 45474</strain>
    </source>
</reference>
<keyword evidence="3" id="KW-1185">Reference proteome</keyword>
<gene>
    <name evidence="2" type="ORF">SAMN06264849_10174</name>
</gene>
<evidence type="ECO:0008006" key="4">
    <source>
        <dbReference type="Google" id="ProtNLM"/>
    </source>
</evidence>
<evidence type="ECO:0000313" key="3">
    <source>
        <dbReference type="Proteomes" id="UP000315636"/>
    </source>
</evidence>
<dbReference type="AlphaFoldDB" id="A0A521ADG6"/>
<dbReference type="Proteomes" id="UP000315636">
    <property type="component" value="Unassembled WGS sequence"/>
</dbReference>